<dbReference type="RefSeq" id="WP_203751106.1">
    <property type="nucleotide sequence ID" value="NZ_BONF01000031.1"/>
</dbReference>
<dbReference type="Proteomes" id="UP000601223">
    <property type="component" value="Unassembled WGS sequence"/>
</dbReference>
<accession>A0A8J3JF40</accession>
<dbReference type="Gene3D" id="2.40.320.10">
    <property type="entry name" value="Hypothetical Protein Pfu-838710-001"/>
    <property type="match status" value="1"/>
</dbReference>
<feature type="domain" description="CHAD" evidence="1">
    <location>
        <begin position="207"/>
        <end position="496"/>
    </location>
</feature>
<organism evidence="2 3">
    <name type="scientific">Catellatospora bangladeshensis</name>
    <dbReference type="NCBI Taxonomy" id="310355"/>
    <lineage>
        <taxon>Bacteria</taxon>
        <taxon>Bacillati</taxon>
        <taxon>Actinomycetota</taxon>
        <taxon>Actinomycetes</taxon>
        <taxon>Micromonosporales</taxon>
        <taxon>Micromonosporaceae</taxon>
        <taxon>Catellatospora</taxon>
    </lineage>
</organism>
<dbReference type="SUPFAM" id="SSF55154">
    <property type="entry name" value="CYTH-like phosphatases"/>
    <property type="match status" value="1"/>
</dbReference>
<evidence type="ECO:0000313" key="2">
    <source>
        <dbReference type="EMBL" id="GIF83792.1"/>
    </source>
</evidence>
<gene>
    <name evidence="2" type="ORF">Cba03nite_51410</name>
</gene>
<dbReference type="InterPro" id="IPR007899">
    <property type="entry name" value="CHAD_dom"/>
</dbReference>
<reference evidence="2 3" key="1">
    <citation type="submission" date="2021-01" db="EMBL/GenBank/DDBJ databases">
        <title>Whole genome shotgun sequence of Catellatospora bangladeshensis NBRC 107357.</title>
        <authorList>
            <person name="Komaki H."/>
            <person name="Tamura T."/>
        </authorList>
    </citation>
    <scope>NUCLEOTIDE SEQUENCE [LARGE SCALE GENOMIC DNA]</scope>
    <source>
        <strain evidence="2 3">NBRC 107357</strain>
    </source>
</reference>
<sequence length="505" mass="54391">MSREVRSFDVAPAFVLPPPDASGVRARPRPEVTVTATYLDTADLRLARAGAALWHRAGETLPWAVRLPHANGFTPGELHRAGAPDRPPEELVWLVAALTRGAALAPVAVLRTVRRRVDLVDPAGARLAEIADDTVEAAVPGRAVRVFREVVVTPLAGAPELLSAVEERLLAAGARPAPPAPAHVRALGAAAAYPPDALPPAPRLPVPPRAADVVIDVVRAGVARVLAHDPLVRLDEPLPGGDTAVHQMRVGCRRLRSDLRTFGRLVDPRWARPLRAELRWLADRLAGPRDAEVLRARMHETAAADPLVPLDAADLARLDTILAHRRDEAYGELQEALRTRRYLVLVQRLTAATRRLPLLSAAGEPAAAILPGLVARPWRRLVKGGHGVPGAGRLAPDAPDVDWHQVRIHAKRARYAAEAAQAAGDPRLAPLARKLAKLQNLLGEHADAAMAAETWLALGEAHPDLAPTCAHLAARERAAATAVRTTYPTRWHKTERKGTFLTQYV</sequence>
<dbReference type="SMART" id="SM00880">
    <property type="entry name" value="CHAD"/>
    <property type="match status" value="1"/>
</dbReference>
<protein>
    <submittedName>
        <fullName evidence="2">CHAD domain-containing protein</fullName>
    </submittedName>
</protein>
<dbReference type="PROSITE" id="PS51708">
    <property type="entry name" value="CHAD"/>
    <property type="match status" value="1"/>
</dbReference>
<name>A0A8J3JF40_9ACTN</name>
<proteinExistence type="predicted"/>
<evidence type="ECO:0000313" key="3">
    <source>
        <dbReference type="Proteomes" id="UP000601223"/>
    </source>
</evidence>
<dbReference type="Gene3D" id="1.40.20.10">
    <property type="entry name" value="CHAD domain"/>
    <property type="match status" value="1"/>
</dbReference>
<dbReference type="EMBL" id="BONF01000031">
    <property type="protein sequence ID" value="GIF83792.1"/>
    <property type="molecule type" value="Genomic_DNA"/>
</dbReference>
<dbReference type="InterPro" id="IPR038186">
    <property type="entry name" value="CHAD_dom_sf"/>
</dbReference>
<dbReference type="PANTHER" id="PTHR39339">
    <property type="entry name" value="SLR1444 PROTEIN"/>
    <property type="match status" value="1"/>
</dbReference>
<dbReference type="PANTHER" id="PTHR39339:SF1">
    <property type="entry name" value="CHAD DOMAIN-CONTAINING PROTEIN"/>
    <property type="match status" value="1"/>
</dbReference>
<dbReference type="AlphaFoldDB" id="A0A8J3JF40"/>
<dbReference type="Pfam" id="PF05235">
    <property type="entry name" value="CHAD"/>
    <property type="match status" value="1"/>
</dbReference>
<keyword evidence="3" id="KW-1185">Reference proteome</keyword>
<evidence type="ECO:0000259" key="1">
    <source>
        <dbReference type="PROSITE" id="PS51708"/>
    </source>
</evidence>
<comment type="caution">
    <text evidence="2">The sequence shown here is derived from an EMBL/GenBank/DDBJ whole genome shotgun (WGS) entry which is preliminary data.</text>
</comment>
<dbReference type="InterPro" id="IPR033469">
    <property type="entry name" value="CYTH-like_dom_sf"/>
</dbReference>
<dbReference type="CDD" id="cd07374">
    <property type="entry name" value="CYTH-like_Pase"/>
    <property type="match status" value="1"/>
</dbReference>